<protein>
    <submittedName>
        <fullName evidence="1">Uncharacterized protein</fullName>
    </submittedName>
</protein>
<feature type="non-terminal residue" evidence="1">
    <location>
        <position position="1"/>
    </location>
</feature>
<organism evidence="1 2">
    <name type="scientific">Cyphomyrmex costatus</name>
    <dbReference type="NCBI Taxonomy" id="456900"/>
    <lineage>
        <taxon>Eukaryota</taxon>
        <taxon>Metazoa</taxon>
        <taxon>Ecdysozoa</taxon>
        <taxon>Arthropoda</taxon>
        <taxon>Hexapoda</taxon>
        <taxon>Insecta</taxon>
        <taxon>Pterygota</taxon>
        <taxon>Neoptera</taxon>
        <taxon>Endopterygota</taxon>
        <taxon>Hymenoptera</taxon>
        <taxon>Apocrita</taxon>
        <taxon>Aculeata</taxon>
        <taxon>Formicoidea</taxon>
        <taxon>Formicidae</taxon>
        <taxon>Myrmicinae</taxon>
        <taxon>Cyphomyrmex</taxon>
    </lineage>
</organism>
<accession>A0A151ILS2</accession>
<evidence type="ECO:0000313" key="1">
    <source>
        <dbReference type="EMBL" id="KYN05581.1"/>
    </source>
</evidence>
<proteinExistence type="predicted"/>
<gene>
    <name evidence="1" type="ORF">ALC62_03499</name>
</gene>
<reference evidence="1 2" key="1">
    <citation type="submission" date="2016-03" db="EMBL/GenBank/DDBJ databases">
        <title>Cyphomyrmex costatus WGS genome.</title>
        <authorList>
            <person name="Nygaard S."/>
            <person name="Hu H."/>
            <person name="Boomsma J."/>
            <person name="Zhang G."/>
        </authorList>
    </citation>
    <scope>NUCLEOTIDE SEQUENCE [LARGE SCALE GENOMIC DNA]</scope>
    <source>
        <strain evidence="1">MS0001</strain>
        <tissue evidence="1">Whole body</tissue>
    </source>
</reference>
<keyword evidence="2" id="KW-1185">Reference proteome</keyword>
<dbReference type="Proteomes" id="UP000078542">
    <property type="component" value="Unassembled WGS sequence"/>
</dbReference>
<sequence>QVLKESMIERNEQLSELKNLFSYLEEHRSLKGYDGLKTSRSSALLSKNGTSVGESDTMRTPRNPPILFAYLLAYLQFPACIRVYRKRLCTDYKVDIGCTSCILYDLCHSADGPSFKGIFTTIAWRIAFLQRCPYDGLTNLPPTTKNRRPFDSDASSLTPPSKLFLLGETEFRLRQIVVHEQISRYRRNHHESSFRRWAPARKRIRRNGICFLLGRLTLWELDLKALHFSGAAKRKHLSSANAPDCLCRGLSSEDDYTPLENVDQIQVDVLDQLRERLGSEIDIKLTYQDEEQL</sequence>
<dbReference type="EMBL" id="KQ977120">
    <property type="protein sequence ID" value="KYN05581.1"/>
    <property type="molecule type" value="Genomic_DNA"/>
</dbReference>
<dbReference type="AlphaFoldDB" id="A0A151ILS2"/>
<name>A0A151ILS2_9HYME</name>
<evidence type="ECO:0000313" key="2">
    <source>
        <dbReference type="Proteomes" id="UP000078542"/>
    </source>
</evidence>